<comment type="catalytic activity">
    <reaction evidence="13">
        <text>2 nitric oxide + NADH + 2 O2 = 2 nitrate + NAD(+) + H(+)</text>
        <dbReference type="Rhea" id="RHEA:19469"/>
        <dbReference type="ChEBI" id="CHEBI:15378"/>
        <dbReference type="ChEBI" id="CHEBI:15379"/>
        <dbReference type="ChEBI" id="CHEBI:16480"/>
        <dbReference type="ChEBI" id="CHEBI:17632"/>
        <dbReference type="ChEBI" id="CHEBI:57540"/>
        <dbReference type="ChEBI" id="CHEBI:57945"/>
        <dbReference type="EC" id="1.14.12.17"/>
    </reaction>
</comment>
<evidence type="ECO:0000259" key="16">
    <source>
        <dbReference type="PROSITE" id="PS51384"/>
    </source>
</evidence>
<dbReference type="Gene3D" id="3.40.50.80">
    <property type="entry name" value="Nucleotide-binding domain of ferredoxin-NADP reductase (FNR) module"/>
    <property type="match status" value="1"/>
</dbReference>
<keyword evidence="12" id="KW-0520">NAD</keyword>
<keyword evidence="11" id="KW-0408">Iron</keyword>
<organism evidence="17 18">
    <name type="scientific">Gemmobacter lutimaris</name>
    <dbReference type="NCBI Taxonomy" id="2306023"/>
    <lineage>
        <taxon>Bacteria</taxon>
        <taxon>Pseudomonadati</taxon>
        <taxon>Pseudomonadota</taxon>
        <taxon>Alphaproteobacteria</taxon>
        <taxon>Rhodobacterales</taxon>
        <taxon>Paracoccaceae</taxon>
        <taxon>Gemmobacter</taxon>
    </lineage>
</organism>
<dbReference type="InterPro" id="IPR001041">
    <property type="entry name" value="2Fe-2S_ferredoxin-type"/>
</dbReference>
<feature type="domain" description="2Fe-2S ferredoxin-type" evidence="15">
    <location>
        <begin position="287"/>
        <end position="371"/>
    </location>
</feature>
<evidence type="ECO:0000256" key="2">
    <source>
        <dbReference type="ARBA" id="ARBA00001974"/>
    </source>
</evidence>
<evidence type="ECO:0000256" key="6">
    <source>
        <dbReference type="ARBA" id="ARBA00022630"/>
    </source>
</evidence>
<dbReference type="Proteomes" id="UP000266649">
    <property type="component" value="Unassembled WGS sequence"/>
</dbReference>
<dbReference type="PRINTS" id="PR00371">
    <property type="entry name" value="FPNCR"/>
</dbReference>
<dbReference type="Pfam" id="PF00175">
    <property type="entry name" value="NAD_binding_1"/>
    <property type="match status" value="1"/>
</dbReference>
<sequence length="371" mass="39763">MLDIDQSAQGKGGFRDLKVVAKIVESSLITSFHLEAADGSSLPTFRPGQFLVFKIPSGDAKGYVLRNYSLSGAPDDLSHYRISVKREPSAGPSLPVGLSSNYLHDSVVVGDVLAAQGPRGEFVLDEVSDRPVVLLSGGVGLTPMVAMLHALADRSARRTLFLHACENGEVHALRDEVIGLIGRRAGLSAHFCYRAPSAEDRAANRVHSEGFITRDLMQSLLCLDDYDFYLCGPPPFMQAMYQTLRGLGVVKDRIAYEFFGPATVLDTEVKPKPVAPTAGASPVPAVGAITVEFRKSGIVAEWDGAAQSLLSFAEDQGLAPEFSCRAGICGTCTSRILSGDVSYFEDPLEDLAQGELLLCCSRPKTAIVLDL</sequence>
<keyword evidence="10" id="KW-0560">Oxidoreductase</keyword>
<dbReference type="PRINTS" id="PR00406">
    <property type="entry name" value="CYTB5RDTASE"/>
</dbReference>
<evidence type="ECO:0000256" key="11">
    <source>
        <dbReference type="ARBA" id="ARBA00023004"/>
    </source>
</evidence>
<comment type="cofactor">
    <cofactor evidence="1">
        <name>heme b</name>
        <dbReference type="ChEBI" id="CHEBI:60344"/>
    </cofactor>
</comment>
<dbReference type="Gene3D" id="3.10.20.30">
    <property type="match status" value="1"/>
</dbReference>
<comment type="cofactor">
    <cofactor evidence="2">
        <name>FAD</name>
        <dbReference type="ChEBI" id="CHEBI:57692"/>
    </cofactor>
</comment>
<dbReference type="EC" id="1.14.12.17" evidence="4"/>
<accession>A0A398BKV2</accession>
<feature type="domain" description="FAD-binding FR-type" evidence="16">
    <location>
        <begin position="12"/>
        <end position="125"/>
    </location>
</feature>
<evidence type="ECO:0000313" key="17">
    <source>
        <dbReference type="EMBL" id="RID90304.1"/>
    </source>
</evidence>
<evidence type="ECO:0000259" key="15">
    <source>
        <dbReference type="PROSITE" id="PS51085"/>
    </source>
</evidence>
<dbReference type="Gene3D" id="2.40.30.10">
    <property type="entry name" value="Translation factors"/>
    <property type="match status" value="1"/>
</dbReference>
<comment type="caution">
    <text evidence="17">The sequence shown here is derived from an EMBL/GenBank/DDBJ whole genome shotgun (WGS) entry which is preliminary data.</text>
</comment>
<evidence type="ECO:0000256" key="8">
    <source>
        <dbReference type="ARBA" id="ARBA00022827"/>
    </source>
</evidence>
<dbReference type="FunFam" id="3.40.50.80:FF:000010">
    <property type="entry name" value="Flavohemoprotein"/>
    <property type="match status" value="1"/>
</dbReference>
<evidence type="ECO:0000256" key="1">
    <source>
        <dbReference type="ARBA" id="ARBA00001970"/>
    </source>
</evidence>
<keyword evidence="6" id="KW-0285">Flavoprotein</keyword>
<dbReference type="SUPFAM" id="SSF63380">
    <property type="entry name" value="Riboflavin synthase domain-like"/>
    <property type="match status" value="1"/>
</dbReference>
<comment type="similarity">
    <text evidence="3">In the C-terminal section; belongs to the flavoprotein pyridine nucleotide cytochrome reductase family.</text>
</comment>
<dbReference type="InterPro" id="IPR017927">
    <property type="entry name" value="FAD-bd_FR_type"/>
</dbReference>
<keyword evidence="18" id="KW-1185">Reference proteome</keyword>
<protein>
    <recommendedName>
        <fullName evidence="4">nitric oxide dioxygenase</fullName>
        <ecNumber evidence="4">1.14.12.17</ecNumber>
    </recommendedName>
</protein>
<dbReference type="Pfam" id="PF00970">
    <property type="entry name" value="FAD_binding_6"/>
    <property type="match status" value="1"/>
</dbReference>
<dbReference type="PANTHER" id="PTHR30212:SF2">
    <property type="entry name" value="PROTEIN YIIM"/>
    <property type="match status" value="1"/>
</dbReference>
<dbReference type="InterPro" id="IPR052353">
    <property type="entry name" value="Benzoxazolinone_Detox_Enz"/>
</dbReference>
<dbReference type="CDD" id="cd06184">
    <property type="entry name" value="flavohem_like_fad_nad_binding"/>
    <property type="match status" value="1"/>
</dbReference>
<evidence type="ECO:0000256" key="3">
    <source>
        <dbReference type="ARBA" id="ARBA00006401"/>
    </source>
</evidence>
<dbReference type="InterPro" id="IPR017938">
    <property type="entry name" value="Riboflavin_synthase-like_b-brl"/>
</dbReference>
<dbReference type="PROSITE" id="PS00197">
    <property type="entry name" value="2FE2S_FER_1"/>
    <property type="match status" value="1"/>
</dbReference>
<evidence type="ECO:0000256" key="5">
    <source>
        <dbReference type="ARBA" id="ARBA00022617"/>
    </source>
</evidence>
<keyword evidence="9" id="KW-0521">NADP</keyword>
<dbReference type="GO" id="GO:0051537">
    <property type="term" value="F:2 iron, 2 sulfur cluster binding"/>
    <property type="evidence" value="ECO:0007669"/>
    <property type="project" value="InterPro"/>
</dbReference>
<evidence type="ECO:0000256" key="10">
    <source>
        <dbReference type="ARBA" id="ARBA00023002"/>
    </source>
</evidence>
<dbReference type="InterPro" id="IPR001709">
    <property type="entry name" value="Flavoprot_Pyr_Nucl_cyt_Rdtase"/>
</dbReference>
<dbReference type="PROSITE" id="PS51384">
    <property type="entry name" value="FAD_FR"/>
    <property type="match status" value="1"/>
</dbReference>
<dbReference type="InterPro" id="IPR006058">
    <property type="entry name" value="2Fe2S_fd_BS"/>
</dbReference>
<comment type="catalytic activity">
    <reaction evidence="14">
        <text>2 nitric oxide + NADPH + 2 O2 = 2 nitrate + NADP(+) + H(+)</text>
        <dbReference type="Rhea" id="RHEA:19465"/>
        <dbReference type="ChEBI" id="CHEBI:15378"/>
        <dbReference type="ChEBI" id="CHEBI:15379"/>
        <dbReference type="ChEBI" id="CHEBI:16480"/>
        <dbReference type="ChEBI" id="CHEBI:17632"/>
        <dbReference type="ChEBI" id="CHEBI:57783"/>
        <dbReference type="ChEBI" id="CHEBI:58349"/>
        <dbReference type="EC" id="1.14.12.17"/>
    </reaction>
</comment>
<dbReference type="AlphaFoldDB" id="A0A398BKV2"/>
<dbReference type="GO" id="GO:0008941">
    <property type="term" value="F:nitric oxide dioxygenase NAD(P)H activity"/>
    <property type="evidence" value="ECO:0007669"/>
    <property type="project" value="UniProtKB-EC"/>
</dbReference>
<dbReference type="PANTHER" id="PTHR30212">
    <property type="entry name" value="PROTEIN YIIM"/>
    <property type="match status" value="1"/>
</dbReference>
<dbReference type="InterPro" id="IPR036010">
    <property type="entry name" value="2Fe-2S_ferredoxin-like_sf"/>
</dbReference>
<dbReference type="SUPFAM" id="SSF52343">
    <property type="entry name" value="Ferredoxin reductase-like, C-terminal NADP-linked domain"/>
    <property type="match status" value="1"/>
</dbReference>
<proteinExistence type="inferred from homology"/>
<dbReference type="EMBL" id="QXXQ01000015">
    <property type="protein sequence ID" value="RID90304.1"/>
    <property type="molecule type" value="Genomic_DNA"/>
</dbReference>
<evidence type="ECO:0000256" key="9">
    <source>
        <dbReference type="ARBA" id="ARBA00022857"/>
    </source>
</evidence>
<dbReference type="InterPro" id="IPR008333">
    <property type="entry name" value="Cbr1-like_FAD-bd_dom"/>
</dbReference>
<evidence type="ECO:0000256" key="14">
    <source>
        <dbReference type="ARBA" id="ARBA00049433"/>
    </source>
</evidence>
<dbReference type="PROSITE" id="PS51085">
    <property type="entry name" value="2FE2S_FER_2"/>
    <property type="match status" value="1"/>
</dbReference>
<reference evidence="17 18" key="1">
    <citation type="submission" date="2018-09" db="EMBL/GenBank/DDBJ databases">
        <title>Gemmobacter lutimaris sp. nov., a marine bacterium isolated from tidal flat.</title>
        <authorList>
            <person name="Lee D.W."/>
            <person name="Yoo Y."/>
            <person name="Kim J.-J."/>
            <person name="Kim B.S."/>
        </authorList>
    </citation>
    <scope>NUCLEOTIDE SEQUENCE [LARGE SCALE GENOMIC DNA]</scope>
    <source>
        <strain evidence="17 18">YJ-T1-11</strain>
    </source>
</reference>
<dbReference type="Pfam" id="PF00111">
    <property type="entry name" value="Fer2"/>
    <property type="match status" value="1"/>
</dbReference>
<evidence type="ECO:0000256" key="7">
    <source>
        <dbReference type="ARBA" id="ARBA00022723"/>
    </source>
</evidence>
<dbReference type="InterPro" id="IPR012675">
    <property type="entry name" value="Beta-grasp_dom_sf"/>
</dbReference>
<evidence type="ECO:0000256" key="13">
    <source>
        <dbReference type="ARBA" id="ARBA00048649"/>
    </source>
</evidence>
<evidence type="ECO:0000256" key="12">
    <source>
        <dbReference type="ARBA" id="ARBA00023027"/>
    </source>
</evidence>
<dbReference type="OrthoDB" id="9806195at2"/>
<keyword evidence="5" id="KW-0349">Heme</keyword>
<gene>
    <name evidence="17" type="ORF">D2N39_19005</name>
</gene>
<evidence type="ECO:0000313" key="18">
    <source>
        <dbReference type="Proteomes" id="UP000266649"/>
    </source>
</evidence>
<dbReference type="InterPro" id="IPR001433">
    <property type="entry name" value="OxRdtase_FAD/NAD-bd"/>
</dbReference>
<evidence type="ECO:0000256" key="4">
    <source>
        <dbReference type="ARBA" id="ARBA00012229"/>
    </source>
</evidence>
<keyword evidence="8" id="KW-0274">FAD</keyword>
<dbReference type="SUPFAM" id="SSF54292">
    <property type="entry name" value="2Fe-2S ferredoxin-like"/>
    <property type="match status" value="1"/>
</dbReference>
<dbReference type="InterPro" id="IPR039261">
    <property type="entry name" value="FNR_nucleotide-bd"/>
</dbReference>
<name>A0A398BKV2_9RHOB</name>
<keyword evidence="7" id="KW-0479">Metal-binding</keyword>
<dbReference type="CDD" id="cd00207">
    <property type="entry name" value="fer2"/>
    <property type="match status" value="1"/>
</dbReference>
<dbReference type="GO" id="GO:0046872">
    <property type="term" value="F:metal ion binding"/>
    <property type="evidence" value="ECO:0007669"/>
    <property type="project" value="UniProtKB-KW"/>
</dbReference>